<name>A0A8J6C9G4_DIALT</name>
<dbReference type="AlphaFoldDB" id="A0A8J6C9G4"/>
<dbReference type="Proteomes" id="UP000751190">
    <property type="component" value="Unassembled WGS sequence"/>
</dbReference>
<dbReference type="EMBL" id="JAGTXO010000012">
    <property type="protein sequence ID" value="KAG8464544.1"/>
    <property type="molecule type" value="Genomic_DNA"/>
</dbReference>
<keyword evidence="2" id="KW-1185">Reference proteome</keyword>
<evidence type="ECO:0000313" key="1">
    <source>
        <dbReference type="EMBL" id="KAG8464544.1"/>
    </source>
</evidence>
<proteinExistence type="predicted"/>
<reference evidence="1" key="1">
    <citation type="submission" date="2021-05" db="EMBL/GenBank/DDBJ databases">
        <title>The genome of the haptophyte Pavlova lutheri (Diacronema luteri, Pavlovales) - a model for lipid biosynthesis in eukaryotic algae.</title>
        <authorList>
            <person name="Hulatt C.J."/>
            <person name="Posewitz M.C."/>
        </authorList>
    </citation>
    <scope>NUCLEOTIDE SEQUENCE</scope>
    <source>
        <strain evidence="1">NIVA-4/92</strain>
    </source>
</reference>
<sequence>MRALLLLACAVGGRPASRTFAPRHIASSARTPPPTAPPTFDDWAAKGVPPPAAGDLVDRICRAVNFACRQTVVGSVRRAVALRRAPEQPGERGFAGFLAKATSPPELPPVSRPTWLVIAASVPTLLGWYGFYKFSTEEELFWEELRTTGRATGCGGYGTLLPFVYAVLLGGAGQLAGVHGSETLVEAGSAWILAGQVNLYRRVNELCAERGEQPPLYAWWALLPPPIDLIVGLRQLHFLAKRNAAARGEDWEGDAVAERLFPFISAPRFTLREFARRPSIWFWFTDGVPDIDWAWLQEVAPEP</sequence>
<gene>
    <name evidence="1" type="ORF">KFE25_009912</name>
</gene>
<evidence type="ECO:0000313" key="2">
    <source>
        <dbReference type="Proteomes" id="UP000751190"/>
    </source>
</evidence>
<accession>A0A8J6C9G4</accession>
<dbReference type="OMA" id="DIDWAWL"/>
<organism evidence="1 2">
    <name type="scientific">Diacronema lutheri</name>
    <name type="common">Unicellular marine alga</name>
    <name type="synonym">Monochrysis lutheri</name>
    <dbReference type="NCBI Taxonomy" id="2081491"/>
    <lineage>
        <taxon>Eukaryota</taxon>
        <taxon>Haptista</taxon>
        <taxon>Haptophyta</taxon>
        <taxon>Pavlovophyceae</taxon>
        <taxon>Pavlovales</taxon>
        <taxon>Pavlovaceae</taxon>
        <taxon>Diacronema</taxon>
    </lineage>
</organism>
<dbReference type="OrthoDB" id="40111at2759"/>
<comment type="caution">
    <text evidence="1">The sequence shown here is derived from an EMBL/GenBank/DDBJ whole genome shotgun (WGS) entry which is preliminary data.</text>
</comment>
<protein>
    <submittedName>
        <fullName evidence="1">Uncharacterized protein</fullName>
    </submittedName>
</protein>